<dbReference type="InterPro" id="IPR053178">
    <property type="entry name" value="Osmoadaptation_assoc"/>
</dbReference>
<evidence type="ECO:0000256" key="1">
    <source>
        <dbReference type="ARBA" id="ARBA00023242"/>
    </source>
</evidence>
<dbReference type="SMART" id="SM00066">
    <property type="entry name" value="GAL4"/>
    <property type="match status" value="1"/>
</dbReference>
<dbReference type="InterPro" id="IPR036864">
    <property type="entry name" value="Zn2-C6_fun-type_DNA-bd_sf"/>
</dbReference>
<dbReference type="Pfam" id="PF11951">
    <property type="entry name" value="Fungal_trans_2"/>
    <property type="match status" value="1"/>
</dbReference>
<dbReference type="AlphaFoldDB" id="A0A8K0SQ38"/>
<dbReference type="PANTHER" id="PTHR38111">
    <property type="entry name" value="ZN(2)-C6 FUNGAL-TYPE DOMAIN-CONTAINING PROTEIN-RELATED"/>
    <property type="match status" value="1"/>
</dbReference>
<dbReference type="InterPro" id="IPR021858">
    <property type="entry name" value="Fun_TF"/>
</dbReference>
<dbReference type="PROSITE" id="PS50048">
    <property type="entry name" value="ZN2_CY6_FUNGAL_2"/>
    <property type="match status" value="1"/>
</dbReference>
<accession>A0A8K0SQ38</accession>
<proteinExistence type="predicted"/>
<dbReference type="EMBL" id="JAGPNK010000008">
    <property type="protein sequence ID" value="KAH7316763.1"/>
    <property type="molecule type" value="Genomic_DNA"/>
</dbReference>
<feature type="domain" description="Zn(2)-C6 fungal-type" evidence="2">
    <location>
        <begin position="10"/>
        <end position="38"/>
    </location>
</feature>
<dbReference type="OrthoDB" id="3525185at2759"/>
<keyword evidence="4" id="KW-1185">Reference proteome</keyword>
<comment type="caution">
    <text evidence="3">The sequence shown here is derived from an EMBL/GenBank/DDBJ whole genome shotgun (WGS) entry which is preliminary data.</text>
</comment>
<dbReference type="Pfam" id="PF00172">
    <property type="entry name" value="Zn_clus"/>
    <property type="match status" value="1"/>
</dbReference>
<gene>
    <name evidence="3" type="ORF">B0I35DRAFT_479581</name>
</gene>
<dbReference type="GO" id="GO:0008270">
    <property type="term" value="F:zinc ion binding"/>
    <property type="evidence" value="ECO:0007669"/>
    <property type="project" value="InterPro"/>
</dbReference>
<evidence type="ECO:0000313" key="3">
    <source>
        <dbReference type="EMBL" id="KAH7316763.1"/>
    </source>
</evidence>
<organism evidence="3 4">
    <name type="scientific">Stachybotrys elegans</name>
    <dbReference type="NCBI Taxonomy" id="80388"/>
    <lineage>
        <taxon>Eukaryota</taxon>
        <taxon>Fungi</taxon>
        <taxon>Dikarya</taxon>
        <taxon>Ascomycota</taxon>
        <taxon>Pezizomycotina</taxon>
        <taxon>Sordariomycetes</taxon>
        <taxon>Hypocreomycetidae</taxon>
        <taxon>Hypocreales</taxon>
        <taxon>Stachybotryaceae</taxon>
        <taxon>Stachybotrys</taxon>
    </lineage>
</organism>
<dbReference type="Proteomes" id="UP000813444">
    <property type="component" value="Unassembled WGS sequence"/>
</dbReference>
<name>A0A8K0SQ38_9HYPO</name>
<dbReference type="PROSITE" id="PS00463">
    <property type="entry name" value="ZN2_CY6_FUNGAL_1"/>
    <property type="match status" value="1"/>
</dbReference>
<sequence length="498" mass="55816">MVGVPGRSKACSTCRKRRKGCDQQRPACGQCLRARLECGGYERTRVFVQVNPDSAYQATVASKVDSKKWAPPIVLHNHLSRSAFEVGHLANFWQTFLPRGHSDPAQQLGTVDWINSVQQLYVSDRSLYSALMAISFYTVGKSESQRWMMEEGLRQQIASVSSMKHALQSPSAPSGEAIIATARLISLFVILHGENKKGAGEQKHTWIRLVMGELALITSRKPEDFAEGHAHQFFLETRQNLAIIALSMCKTIALNSPEWKTKPWAKIPKLPMDHLIDIIFDIPGMQELTELWVLCPDPELRDRVRRQVVSRAWSMDARLIRWAQDHGPFQSGYDPPSEAVLEEIRNNLGLAYIMSLFWGAQLLVVAMLRSSTPPEEALPERTDMMRYIRFLVMVTPAFYKPHAGIVGSHLVTFAVSTALNFLGTMDRGTELPEYQALTSFLATSGFLKKGYSAKIMDPTVRKCFEWLCEAERRRRAKFGPGASGETTTTAGILAIMDA</sequence>
<keyword evidence="1" id="KW-0539">Nucleus</keyword>
<reference evidence="3" key="1">
    <citation type="journal article" date="2021" name="Nat. Commun.">
        <title>Genetic determinants of endophytism in the Arabidopsis root mycobiome.</title>
        <authorList>
            <person name="Mesny F."/>
            <person name="Miyauchi S."/>
            <person name="Thiergart T."/>
            <person name="Pickel B."/>
            <person name="Atanasova L."/>
            <person name="Karlsson M."/>
            <person name="Huettel B."/>
            <person name="Barry K.W."/>
            <person name="Haridas S."/>
            <person name="Chen C."/>
            <person name="Bauer D."/>
            <person name="Andreopoulos W."/>
            <person name="Pangilinan J."/>
            <person name="LaButti K."/>
            <person name="Riley R."/>
            <person name="Lipzen A."/>
            <person name="Clum A."/>
            <person name="Drula E."/>
            <person name="Henrissat B."/>
            <person name="Kohler A."/>
            <person name="Grigoriev I.V."/>
            <person name="Martin F.M."/>
            <person name="Hacquard S."/>
        </authorList>
    </citation>
    <scope>NUCLEOTIDE SEQUENCE</scope>
    <source>
        <strain evidence="3">MPI-CAGE-CH-0235</strain>
    </source>
</reference>
<dbReference type="Gene3D" id="4.10.240.10">
    <property type="entry name" value="Zn(2)-C6 fungal-type DNA-binding domain"/>
    <property type="match status" value="1"/>
</dbReference>
<protein>
    <recommendedName>
        <fullName evidence="2">Zn(2)-C6 fungal-type domain-containing protein</fullName>
    </recommendedName>
</protein>
<evidence type="ECO:0000313" key="4">
    <source>
        <dbReference type="Proteomes" id="UP000813444"/>
    </source>
</evidence>
<dbReference type="InterPro" id="IPR001138">
    <property type="entry name" value="Zn2Cys6_DnaBD"/>
</dbReference>
<dbReference type="GO" id="GO:0000981">
    <property type="term" value="F:DNA-binding transcription factor activity, RNA polymerase II-specific"/>
    <property type="evidence" value="ECO:0007669"/>
    <property type="project" value="InterPro"/>
</dbReference>
<evidence type="ECO:0000259" key="2">
    <source>
        <dbReference type="PROSITE" id="PS50048"/>
    </source>
</evidence>
<dbReference type="SUPFAM" id="SSF57701">
    <property type="entry name" value="Zn2/Cys6 DNA-binding domain"/>
    <property type="match status" value="1"/>
</dbReference>
<dbReference type="CDD" id="cd00067">
    <property type="entry name" value="GAL4"/>
    <property type="match status" value="1"/>
</dbReference>